<dbReference type="InterPro" id="IPR007844">
    <property type="entry name" value="AsmA"/>
</dbReference>
<dbReference type="PANTHER" id="PTHR30441">
    <property type="entry name" value="DUF748 DOMAIN-CONTAINING PROTEIN"/>
    <property type="match status" value="1"/>
</dbReference>
<dbReference type="Proteomes" id="UP001320831">
    <property type="component" value="Unassembled WGS sequence"/>
</dbReference>
<accession>A0ABT2LGS7</accession>
<protein>
    <submittedName>
        <fullName evidence="2">AsmA family protein</fullName>
    </submittedName>
</protein>
<dbReference type="PANTHER" id="PTHR30441:SF4">
    <property type="entry name" value="PROTEIN ASMA"/>
    <property type="match status" value="1"/>
</dbReference>
<feature type="domain" description="AsmA" evidence="1">
    <location>
        <begin position="6"/>
        <end position="114"/>
    </location>
</feature>
<dbReference type="InterPro" id="IPR052894">
    <property type="entry name" value="AsmA-related"/>
</dbReference>
<evidence type="ECO:0000313" key="2">
    <source>
        <dbReference type="EMBL" id="MCT7373721.1"/>
    </source>
</evidence>
<sequence>MRTSIFIVLAIAAFTAAALVAILPHASARFAEERIASFIQASTGEKVHIRGNTTVAVLPFPTVTMEDVEVRGNSRPDEPPRFRITSLSASLRVLPLLSGRIEPRSLTLGNARIRVNWNASSEGPRKLLSRLAGYARHPLFANAGDNGIGEVILQNGVVRLEDEATGRAEEITGVNMKFTRGAAEPLVRLAGSLEWRHRRVDVNAGLDDPQSILTTGSQGYLTIAARPATLSAGALDFVDIWPGPRRQTRAISLLEPDQAFGPLEMTGMFKAAEGDTVALEDATFELPGTSASGSLVFGWGGERPRLAGSLEFEELDFGSYLNALLPEKLAQLLRLPAVPHQLRSIDIDLTAGAPASNFGRFSVSYPTVKFRNRAGRMSVTLEETELAGGLVQGTLLITPVEGGASVRLASRVDSISVSDIGRALWPETISLPIGQDDPPDGIVTAATELTGRGKTLGAVIASLDGWGVAVVRDGSLDGADIVSTLQRLASGTVNLGTGKPFIPAAGRTSFSTLIASADVRDGVVHVPRVRFEGDRFEISLSGRGKLVDGEVEAKGVAALHAADAPEPLQIPLVELPFGVGGTMREPMIAPGIPRIGARSASISADDIIPTENAGAN</sequence>
<evidence type="ECO:0000259" key="1">
    <source>
        <dbReference type="Pfam" id="PF05170"/>
    </source>
</evidence>
<dbReference type="EMBL" id="JAOCZP010000001">
    <property type="protein sequence ID" value="MCT7373721.1"/>
    <property type="molecule type" value="Genomic_DNA"/>
</dbReference>
<comment type="caution">
    <text evidence="2">The sequence shown here is derived from an EMBL/GenBank/DDBJ whole genome shotgun (WGS) entry which is preliminary data.</text>
</comment>
<reference evidence="2 3" key="1">
    <citation type="submission" date="2022-09" db="EMBL/GenBank/DDBJ databases">
        <title>Chelativorans salina sp. nov., a novel slightly halophilic bacterium isolated from a saline lake sediment enrichment.</title>
        <authorList>
            <person name="Gao L."/>
            <person name="Fang B.-Z."/>
            <person name="Li W.-J."/>
        </authorList>
    </citation>
    <scope>NUCLEOTIDE SEQUENCE [LARGE SCALE GENOMIC DNA]</scope>
    <source>
        <strain evidence="2 3">EGI FJ00035</strain>
    </source>
</reference>
<dbReference type="RefSeq" id="WP_260900048.1">
    <property type="nucleotide sequence ID" value="NZ_JAOCZP010000001.1"/>
</dbReference>
<dbReference type="Pfam" id="PF05170">
    <property type="entry name" value="AsmA"/>
    <property type="match status" value="1"/>
</dbReference>
<gene>
    <name evidence="2" type="ORF">N5A92_01485</name>
</gene>
<keyword evidence="3" id="KW-1185">Reference proteome</keyword>
<name>A0ABT2LGS7_9HYPH</name>
<organism evidence="2 3">
    <name type="scientific">Chelativorans salis</name>
    <dbReference type="NCBI Taxonomy" id="2978478"/>
    <lineage>
        <taxon>Bacteria</taxon>
        <taxon>Pseudomonadati</taxon>
        <taxon>Pseudomonadota</taxon>
        <taxon>Alphaproteobacteria</taxon>
        <taxon>Hyphomicrobiales</taxon>
        <taxon>Phyllobacteriaceae</taxon>
        <taxon>Chelativorans</taxon>
    </lineage>
</organism>
<evidence type="ECO:0000313" key="3">
    <source>
        <dbReference type="Proteomes" id="UP001320831"/>
    </source>
</evidence>
<proteinExistence type="predicted"/>